<comment type="caution">
    <text evidence="1">The sequence shown here is derived from an EMBL/GenBank/DDBJ whole genome shotgun (WGS) entry which is preliminary data.</text>
</comment>
<sequence length="109" mass="12085">MAHINVILTDKVLHGVVFNDAFEFIAAAGNVAHTVAVFIMPQALPMFALTSSIKPLPSKALQSLVFYDVEDMYICSDIKDIQEYLPNIPKNIKFAALENALKPGQKVYF</sequence>
<evidence type="ECO:0008006" key="3">
    <source>
        <dbReference type="Google" id="ProtNLM"/>
    </source>
</evidence>
<gene>
    <name evidence="1" type="ORF">NLF92_00565</name>
</gene>
<reference evidence="1" key="1">
    <citation type="submission" date="2022-07" db="EMBL/GenBank/DDBJ databases">
        <title>Characterization of the Novel Bacterium Alteromonas immobilis LMIT006 and Alteromonas gregis LMIT007.</title>
        <authorList>
            <person name="Lin X."/>
        </authorList>
    </citation>
    <scope>NUCLEOTIDE SEQUENCE</scope>
    <source>
        <strain evidence="1">LMIT007</strain>
    </source>
</reference>
<name>A0AA41X2J4_9ALTE</name>
<accession>A0AA41X2J4</accession>
<evidence type="ECO:0000313" key="2">
    <source>
        <dbReference type="Proteomes" id="UP001165413"/>
    </source>
</evidence>
<dbReference type="EMBL" id="JANATA010000001">
    <property type="protein sequence ID" value="MCP3427439.1"/>
    <property type="molecule type" value="Genomic_DNA"/>
</dbReference>
<proteinExistence type="predicted"/>
<dbReference type="Proteomes" id="UP001165413">
    <property type="component" value="Unassembled WGS sequence"/>
</dbReference>
<evidence type="ECO:0000313" key="1">
    <source>
        <dbReference type="EMBL" id="MCP3427439.1"/>
    </source>
</evidence>
<organism evidence="1 2">
    <name type="scientific">Opacimonas viscosa</name>
    <dbReference type="NCBI Taxonomy" id="2961944"/>
    <lineage>
        <taxon>Bacteria</taxon>
        <taxon>Pseudomonadati</taxon>
        <taxon>Pseudomonadota</taxon>
        <taxon>Gammaproteobacteria</taxon>
        <taxon>Alteromonadales</taxon>
        <taxon>Alteromonadaceae</taxon>
        <taxon>Opacimonas</taxon>
    </lineage>
</organism>
<protein>
    <recommendedName>
        <fullName evidence="3">Sulfur reduction protein DsrE</fullName>
    </recommendedName>
</protein>
<dbReference type="RefSeq" id="WP_254097790.1">
    <property type="nucleotide sequence ID" value="NZ_JANATA010000001.1"/>
</dbReference>
<dbReference type="AlphaFoldDB" id="A0AA41X2J4"/>
<keyword evidence="2" id="KW-1185">Reference proteome</keyword>